<dbReference type="Pfam" id="PF00248">
    <property type="entry name" value="Aldo_ket_red"/>
    <property type="match status" value="1"/>
</dbReference>
<reference evidence="4" key="1">
    <citation type="submission" date="2011-07" db="EMBL/GenBank/DDBJ databases">
        <authorList>
            <consortium name="Caenorhabditis brenneri Sequencing and Analysis Consortium"/>
            <person name="Wilson R.K."/>
        </authorList>
    </citation>
    <scope>NUCLEOTIDE SEQUENCE [LARGE SCALE GENOMIC DNA]</scope>
    <source>
        <strain evidence="4">PB2801</strain>
    </source>
</reference>
<dbReference type="InterPro" id="IPR020471">
    <property type="entry name" value="AKR"/>
</dbReference>
<feature type="domain" description="NADP-dependent oxidoreductase" evidence="2">
    <location>
        <begin position="42"/>
        <end position="314"/>
    </location>
</feature>
<dbReference type="EMBL" id="GL379795">
    <property type="protein sequence ID" value="EGT59577.1"/>
    <property type="molecule type" value="Genomic_DNA"/>
</dbReference>
<dbReference type="InterPro" id="IPR036812">
    <property type="entry name" value="NAD(P)_OxRdtase_dom_sf"/>
</dbReference>
<proteinExistence type="predicted"/>
<keyword evidence="4" id="KW-1185">Reference proteome</keyword>
<dbReference type="Gene3D" id="3.20.20.100">
    <property type="entry name" value="NADP-dependent oxidoreductase domain"/>
    <property type="match status" value="1"/>
</dbReference>
<name>G0MI23_CAEBE</name>
<evidence type="ECO:0000313" key="3">
    <source>
        <dbReference type="EMBL" id="EGT59577.1"/>
    </source>
</evidence>
<dbReference type="SUPFAM" id="SSF51430">
    <property type="entry name" value="NAD(P)-linked oxidoreductase"/>
    <property type="match status" value="1"/>
</dbReference>
<dbReference type="Proteomes" id="UP000008068">
    <property type="component" value="Unassembled WGS sequence"/>
</dbReference>
<evidence type="ECO:0000259" key="2">
    <source>
        <dbReference type="Pfam" id="PF00248"/>
    </source>
</evidence>
<dbReference type="PIRSF" id="PIRSF000097">
    <property type="entry name" value="AKR"/>
    <property type="match status" value="1"/>
</dbReference>
<dbReference type="STRING" id="135651.G0MI23"/>
<organism evidence="4">
    <name type="scientific">Caenorhabditis brenneri</name>
    <name type="common">Nematode worm</name>
    <dbReference type="NCBI Taxonomy" id="135651"/>
    <lineage>
        <taxon>Eukaryota</taxon>
        <taxon>Metazoa</taxon>
        <taxon>Ecdysozoa</taxon>
        <taxon>Nematoda</taxon>
        <taxon>Chromadorea</taxon>
        <taxon>Rhabditida</taxon>
        <taxon>Rhabditina</taxon>
        <taxon>Rhabditomorpha</taxon>
        <taxon>Rhabditoidea</taxon>
        <taxon>Rhabditidae</taxon>
        <taxon>Peloderinae</taxon>
        <taxon>Caenorhabditis</taxon>
    </lineage>
</organism>
<dbReference type="OMA" id="AAHIHEN"/>
<protein>
    <recommendedName>
        <fullName evidence="2">NADP-dependent oxidoreductase domain-containing protein</fullName>
    </recommendedName>
</protein>
<dbReference type="InParanoid" id="G0MI23"/>
<evidence type="ECO:0000313" key="4">
    <source>
        <dbReference type="Proteomes" id="UP000008068"/>
    </source>
</evidence>
<sequence length="344" mass="38704">MALEKCSAVIAWVCSSAEGASPRRDFIPTSIRMGNQVEMPFIGLGTGGIPSSEQKIEDAVRTALDLGYTHIDVSAGSHAVVGKVLKEYFETGKLTRKDVFITSKLPCSSHGTDSVENSLRTQLKHLQLSYVDMFLINTPCGFRIRAASNDLLATEAVYASITDTWKGMEKVYNLKLTRAIGVSNFNVEQIQRIYSSANVKPHNLQIELHLHWPQKEMVVLCQSLNVSLTAFAPLGSPGRSQPFNENKTFPIEDPLVLQLAEKYKKTPAQILLRQLTQRDIVVIPKSTNAKHLQENLESLEFVISDEDMKAMGKIKPRARVYHYVHRKKHPEYPFCELDDEYVWV</sequence>
<evidence type="ECO:0000256" key="1">
    <source>
        <dbReference type="PIRSR" id="PIRSR000097-3"/>
    </source>
</evidence>
<dbReference type="OrthoDB" id="416253at2759"/>
<accession>G0MI23</accession>
<gene>
    <name evidence="3" type="ORF">CAEBREN_17284</name>
</gene>
<dbReference type="PRINTS" id="PR00069">
    <property type="entry name" value="ALDKETRDTASE"/>
</dbReference>
<dbReference type="GO" id="GO:0016491">
    <property type="term" value="F:oxidoreductase activity"/>
    <property type="evidence" value="ECO:0007669"/>
    <property type="project" value="InterPro"/>
</dbReference>
<dbReference type="InterPro" id="IPR018170">
    <property type="entry name" value="Aldo/ket_reductase_CS"/>
</dbReference>
<dbReference type="eggNOG" id="KOG1577">
    <property type="taxonomic scope" value="Eukaryota"/>
</dbReference>
<dbReference type="HOGENOM" id="CLU_023205_0_0_1"/>
<dbReference type="PROSITE" id="PS00062">
    <property type="entry name" value="ALDOKETO_REDUCTASE_2"/>
    <property type="match status" value="1"/>
</dbReference>
<feature type="site" description="Lowers pKa of active site Tyr" evidence="1">
    <location>
        <position position="104"/>
    </location>
</feature>
<dbReference type="AlphaFoldDB" id="G0MI23"/>
<dbReference type="PANTHER" id="PTHR11732">
    <property type="entry name" value="ALDO/KETO REDUCTASE"/>
    <property type="match status" value="1"/>
</dbReference>
<dbReference type="InterPro" id="IPR023210">
    <property type="entry name" value="NADP_OxRdtase_dom"/>
</dbReference>